<protein>
    <submittedName>
        <fullName evidence="1">Uncharacterized protein</fullName>
    </submittedName>
</protein>
<dbReference type="HOGENOM" id="CLU_3293176_0_0_11"/>
<reference evidence="1 2" key="1">
    <citation type="journal article" date="2015" name="Genome Announc.">
        <title>Complete Genome Sequence of Steroid-Transforming Nocardioides simplex VKM Ac-2033D.</title>
        <authorList>
            <person name="Shtratnikova V.Y."/>
            <person name="Schelkunov M.I."/>
            <person name="Pekov Y.A."/>
            <person name="Fokina V.V."/>
            <person name="Logacheva M.D."/>
            <person name="Sokolov S.L."/>
            <person name="Bragin E.Y."/>
            <person name="Ashapkin V.V."/>
            <person name="Donova M.V."/>
        </authorList>
    </citation>
    <scope>NUCLEOTIDE SEQUENCE [LARGE SCALE GENOMIC DNA]</scope>
    <source>
        <strain evidence="1 2">VKM Ac-2033D</strain>
    </source>
</reference>
<proteinExistence type="predicted"/>
<keyword evidence="2" id="KW-1185">Reference proteome</keyword>
<dbReference type="EMBL" id="CP009896">
    <property type="protein sequence ID" value="AJR18257.1"/>
    <property type="molecule type" value="Genomic_DNA"/>
</dbReference>
<dbReference type="RefSeq" id="WP_255319121.1">
    <property type="nucleotide sequence ID" value="NZ_BJMC01000008.1"/>
</dbReference>
<name>A0A0C5XLA4_NOCSI</name>
<evidence type="ECO:0000313" key="2">
    <source>
        <dbReference type="Proteomes" id="UP000030300"/>
    </source>
</evidence>
<gene>
    <name evidence="1" type="ORF">KR76_00073</name>
</gene>
<sequence length="40" mass="4595">MRHEHVWALLGVLCILSLFAMMLIGIRQVAAEQTEDVRDE</sequence>
<evidence type="ECO:0000313" key="1">
    <source>
        <dbReference type="EMBL" id="AJR18257.1"/>
    </source>
</evidence>
<dbReference type="KEGG" id="psim:KR76_00073"/>
<dbReference type="AlphaFoldDB" id="A0A0C5XLA4"/>
<organism evidence="1 2">
    <name type="scientific">Nocardioides simplex</name>
    <name type="common">Arthrobacter simplex</name>
    <dbReference type="NCBI Taxonomy" id="2045"/>
    <lineage>
        <taxon>Bacteria</taxon>
        <taxon>Bacillati</taxon>
        <taxon>Actinomycetota</taxon>
        <taxon>Actinomycetes</taxon>
        <taxon>Propionibacteriales</taxon>
        <taxon>Nocardioidaceae</taxon>
        <taxon>Pimelobacter</taxon>
    </lineage>
</organism>
<accession>A0A0C5XLA4</accession>
<dbReference type="GeneID" id="96612960"/>
<dbReference type="Proteomes" id="UP000030300">
    <property type="component" value="Chromosome"/>
</dbReference>